<evidence type="ECO:0000313" key="1">
    <source>
        <dbReference type="EMBL" id="RUO35447.1"/>
    </source>
</evidence>
<gene>
    <name evidence="1" type="ORF">CWE13_10975</name>
</gene>
<evidence type="ECO:0000313" key="2">
    <source>
        <dbReference type="Proteomes" id="UP000286934"/>
    </source>
</evidence>
<sequence>MQANLQQLMDKGAVWRGGEWKNGGQNSGQHGASQFSAAEYASTGQPLLDQALGGGWRCQRVHELQCEYAFSGELSLLAPAIMAAASAARPVFWLAPPALPYAPAISGMLQQADVTNAENAQHIVLTPASEADTLWAAETILHSGQVGVLLLWADSLSTTAVRRLHLAAAETDAWVFVLTGIQNEEARSYATRLRILLTPDKTHAMAASVPRGQVQWQILKRHGGWPIRLPRQPLPRWPSLII</sequence>
<evidence type="ECO:0008006" key="3">
    <source>
        <dbReference type="Google" id="ProtNLM"/>
    </source>
</evidence>
<dbReference type="RefSeq" id="WP_126808574.1">
    <property type="nucleotide sequence ID" value="NZ_PIPP01000006.1"/>
</dbReference>
<dbReference type="OrthoDB" id="9811176at2"/>
<dbReference type="EMBL" id="PIPP01000006">
    <property type="protein sequence ID" value="RUO35447.1"/>
    <property type="molecule type" value="Genomic_DNA"/>
</dbReference>
<dbReference type="InterPro" id="IPR027417">
    <property type="entry name" value="P-loop_NTPase"/>
</dbReference>
<protein>
    <recommendedName>
        <fullName evidence="3">SOS cell division inhibitor SulA</fullName>
    </recommendedName>
</protein>
<accession>A0A432WP26</accession>
<comment type="caution">
    <text evidence="1">The sequence shown here is derived from an EMBL/GenBank/DDBJ whole genome shotgun (WGS) entry which is preliminary data.</text>
</comment>
<reference evidence="2" key="1">
    <citation type="journal article" date="2018" name="Front. Microbiol.">
        <title>Genome-Based Analysis Reveals the Taxonomy and Diversity of the Family Idiomarinaceae.</title>
        <authorList>
            <person name="Liu Y."/>
            <person name="Lai Q."/>
            <person name="Shao Z."/>
        </authorList>
    </citation>
    <scope>NUCLEOTIDE SEQUENCE [LARGE SCALE GENOMIC DNA]</scope>
    <source>
        <strain evidence="2">AIS</strain>
    </source>
</reference>
<name>A0A432WP26_9GAMM</name>
<proteinExistence type="predicted"/>
<dbReference type="Gene3D" id="3.40.50.300">
    <property type="entry name" value="P-loop containing nucleotide triphosphate hydrolases"/>
    <property type="match status" value="1"/>
</dbReference>
<keyword evidence="2" id="KW-1185">Reference proteome</keyword>
<dbReference type="SUPFAM" id="SSF52540">
    <property type="entry name" value="P-loop containing nucleoside triphosphate hydrolases"/>
    <property type="match status" value="1"/>
</dbReference>
<organism evidence="1 2">
    <name type="scientific">Aliidiomarina shirensis</name>
    <dbReference type="NCBI Taxonomy" id="1048642"/>
    <lineage>
        <taxon>Bacteria</taxon>
        <taxon>Pseudomonadati</taxon>
        <taxon>Pseudomonadota</taxon>
        <taxon>Gammaproteobacteria</taxon>
        <taxon>Alteromonadales</taxon>
        <taxon>Idiomarinaceae</taxon>
        <taxon>Aliidiomarina</taxon>
    </lineage>
</organism>
<dbReference type="Proteomes" id="UP000286934">
    <property type="component" value="Unassembled WGS sequence"/>
</dbReference>
<dbReference type="AlphaFoldDB" id="A0A432WP26"/>